<dbReference type="PANTHER" id="PTHR47506">
    <property type="entry name" value="TRANSCRIPTIONAL REGULATORY PROTEIN"/>
    <property type="match status" value="1"/>
</dbReference>
<evidence type="ECO:0000313" key="6">
    <source>
        <dbReference type="EMBL" id="MFC3511393.1"/>
    </source>
</evidence>
<evidence type="ECO:0000256" key="2">
    <source>
        <dbReference type="ARBA" id="ARBA00023125"/>
    </source>
</evidence>
<dbReference type="Gene3D" id="1.10.357.10">
    <property type="entry name" value="Tetracycline Repressor, domain 2"/>
    <property type="match status" value="1"/>
</dbReference>
<dbReference type="RefSeq" id="WP_377875017.1">
    <property type="nucleotide sequence ID" value="NZ_JBHMAY010000078.1"/>
</dbReference>
<keyword evidence="2 4" id="KW-0238">DNA-binding</keyword>
<dbReference type="InterPro" id="IPR011075">
    <property type="entry name" value="TetR_C"/>
</dbReference>
<evidence type="ECO:0000313" key="7">
    <source>
        <dbReference type="Proteomes" id="UP001595764"/>
    </source>
</evidence>
<dbReference type="InterPro" id="IPR023772">
    <property type="entry name" value="DNA-bd_HTH_TetR-type_CS"/>
</dbReference>
<dbReference type="InterPro" id="IPR001647">
    <property type="entry name" value="HTH_TetR"/>
</dbReference>
<gene>
    <name evidence="6" type="ORF">ACFORO_14535</name>
</gene>
<evidence type="ECO:0000256" key="4">
    <source>
        <dbReference type="PROSITE-ProRule" id="PRU00335"/>
    </source>
</evidence>
<dbReference type="Pfam" id="PF16925">
    <property type="entry name" value="TetR_C_13"/>
    <property type="match status" value="1"/>
</dbReference>
<name>A0ABV7QGC3_9PSEU</name>
<evidence type="ECO:0000256" key="3">
    <source>
        <dbReference type="ARBA" id="ARBA00023163"/>
    </source>
</evidence>
<reference evidence="7" key="1">
    <citation type="journal article" date="2019" name="Int. J. Syst. Evol. Microbiol.">
        <title>The Global Catalogue of Microorganisms (GCM) 10K type strain sequencing project: providing services to taxonomists for standard genome sequencing and annotation.</title>
        <authorList>
            <consortium name="The Broad Institute Genomics Platform"/>
            <consortium name="The Broad Institute Genome Sequencing Center for Infectious Disease"/>
            <person name="Wu L."/>
            <person name="Ma J."/>
        </authorList>
    </citation>
    <scope>NUCLEOTIDE SEQUENCE [LARGE SCALE GENOMIC DNA]</scope>
    <source>
        <strain evidence="7">CGMCC 4.7682</strain>
    </source>
</reference>
<keyword evidence="1" id="KW-0805">Transcription regulation</keyword>
<sequence>MPTQDKPHIGRPRSFDADEALRRAMLVFWEQGYEGASLADLTGAMGITKTSMYAAFGNKEQLFRKALALYDEGPASYGPRAWAEPTAAKVAAAILNGAVRATTDPDCPPGCLGVQGSLAAGELGLPARELLVEWRNAARRALEKRFQRAVDEHDLPPSADPARLARYVMTVAFGIAVEAASGASREELQEVAVAALSNWPELQRPQ</sequence>
<dbReference type="InterPro" id="IPR009057">
    <property type="entry name" value="Homeodomain-like_sf"/>
</dbReference>
<dbReference type="Gene3D" id="1.10.10.60">
    <property type="entry name" value="Homeodomain-like"/>
    <property type="match status" value="1"/>
</dbReference>
<organism evidence="6 7">
    <name type="scientific">Amycolatopsis halotolerans</name>
    <dbReference type="NCBI Taxonomy" id="330083"/>
    <lineage>
        <taxon>Bacteria</taxon>
        <taxon>Bacillati</taxon>
        <taxon>Actinomycetota</taxon>
        <taxon>Actinomycetes</taxon>
        <taxon>Pseudonocardiales</taxon>
        <taxon>Pseudonocardiaceae</taxon>
        <taxon>Amycolatopsis</taxon>
    </lineage>
</organism>
<protein>
    <submittedName>
        <fullName evidence="6">TetR/AcrR family transcriptional regulator</fullName>
    </submittedName>
</protein>
<dbReference type="Pfam" id="PF00440">
    <property type="entry name" value="TetR_N"/>
    <property type="match status" value="1"/>
</dbReference>
<dbReference type="EMBL" id="JBHRWI010000019">
    <property type="protein sequence ID" value="MFC3511393.1"/>
    <property type="molecule type" value="Genomic_DNA"/>
</dbReference>
<feature type="DNA-binding region" description="H-T-H motif" evidence="4">
    <location>
        <begin position="37"/>
        <end position="56"/>
    </location>
</feature>
<accession>A0ABV7QGC3</accession>
<evidence type="ECO:0000256" key="1">
    <source>
        <dbReference type="ARBA" id="ARBA00023015"/>
    </source>
</evidence>
<dbReference type="InterPro" id="IPR036271">
    <property type="entry name" value="Tet_transcr_reg_TetR-rel_C_sf"/>
</dbReference>
<dbReference type="SUPFAM" id="SSF46689">
    <property type="entry name" value="Homeodomain-like"/>
    <property type="match status" value="1"/>
</dbReference>
<dbReference type="PROSITE" id="PS01081">
    <property type="entry name" value="HTH_TETR_1"/>
    <property type="match status" value="1"/>
</dbReference>
<dbReference type="Proteomes" id="UP001595764">
    <property type="component" value="Unassembled WGS sequence"/>
</dbReference>
<proteinExistence type="predicted"/>
<feature type="domain" description="HTH tetR-type" evidence="5">
    <location>
        <begin position="14"/>
        <end position="74"/>
    </location>
</feature>
<dbReference type="PANTHER" id="PTHR47506:SF1">
    <property type="entry name" value="HTH-TYPE TRANSCRIPTIONAL REGULATOR YJDC"/>
    <property type="match status" value="1"/>
</dbReference>
<dbReference type="PROSITE" id="PS50977">
    <property type="entry name" value="HTH_TETR_2"/>
    <property type="match status" value="1"/>
</dbReference>
<keyword evidence="7" id="KW-1185">Reference proteome</keyword>
<comment type="caution">
    <text evidence="6">The sequence shown here is derived from an EMBL/GenBank/DDBJ whole genome shotgun (WGS) entry which is preliminary data.</text>
</comment>
<dbReference type="SUPFAM" id="SSF48498">
    <property type="entry name" value="Tetracyclin repressor-like, C-terminal domain"/>
    <property type="match status" value="1"/>
</dbReference>
<keyword evidence="3" id="KW-0804">Transcription</keyword>
<evidence type="ECO:0000259" key="5">
    <source>
        <dbReference type="PROSITE" id="PS50977"/>
    </source>
</evidence>